<dbReference type="PANTHER" id="PTHR30558">
    <property type="entry name" value="EXBD MEMBRANE COMPONENT OF PMF-DRIVEN MACROMOLECULE IMPORT SYSTEM"/>
    <property type="match status" value="1"/>
</dbReference>
<protein>
    <submittedName>
        <fullName evidence="14">Biopolymer transporter ExbD</fullName>
    </submittedName>
</protein>
<evidence type="ECO:0000256" key="10">
    <source>
        <dbReference type="ARBA" id="ARBA00022989"/>
    </source>
</evidence>
<accession>A0A074M7B5</accession>
<dbReference type="EMBL" id="JMIW01000010">
    <property type="protein sequence ID" value="KEO87788.1"/>
    <property type="molecule type" value="Genomic_DNA"/>
</dbReference>
<dbReference type="InterPro" id="IPR003400">
    <property type="entry name" value="ExbD"/>
</dbReference>
<sequence length="145" mass="15803">MGMAGGKLDGEPMLDMNMTPLIDVLLVLLIMFIITIPVATHSVDIDLPSGDPPPNNIDVEPDKNKLSITDDDQLLWNGEPITDGNLVSILAQTLAMPVEPELQYEPFAQASYDKSAKTLDIIKRSGVTKFGFVGNERYRVFGGAE</sequence>
<feature type="transmembrane region" description="Helical" evidence="13">
    <location>
        <begin position="21"/>
        <end position="39"/>
    </location>
</feature>
<dbReference type="GO" id="GO:0022857">
    <property type="term" value="F:transmembrane transporter activity"/>
    <property type="evidence" value="ECO:0007669"/>
    <property type="project" value="InterPro"/>
</dbReference>
<keyword evidence="7" id="KW-0997">Cell inner membrane</keyword>
<dbReference type="GO" id="GO:0015031">
    <property type="term" value="P:protein transport"/>
    <property type="evidence" value="ECO:0007669"/>
    <property type="project" value="UniProtKB-KW"/>
</dbReference>
<evidence type="ECO:0000256" key="11">
    <source>
        <dbReference type="ARBA" id="ARBA00023136"/>
    </source>
</evidence>
<comment type="similarity">
    <text evidence="3 12">Belongs to the ExbD/TolR family.</text>
</comment>
<dbReference type="eggNOG" id="COG0848">
    <property type="taxonomic scope" value="Bacteria"/>
</dbReference>
<dbReference type="GO" id="GO:0005886">
    <property type="term" value="C:plasma membrane"/>
    <property type="evidence" value="ECO:0007669"/>
    <property type="project" value="UniProtKB-SubCell"/>
</dbReference>
<evidence type="ECO:0000256" key="3">
    <source>
        <dbReference type="ARBA" id="ARBA00005811"/>
    </source>
</evidence>
<evidence type="ECO:0000313" key="15">
    <source>
        <dbReference type="Proteomes" id="UP000027647"/>
    </source>
</evidence>
<keyword evidence="9 12" id="KW-0653">Protein transport</keyword>
<dbReference type="OrthoDB" id="9798629at2"/>
<dbReference type="PANTHER" id="PTHR30558:SF12">
    <property type="entry name" value="BIOPOLYMER TRANSPORT PROTEIN EXBD"/>
    <property type="match status" value="1"/>
</dbReference>
<reference evidence="14 15" key="1">
    <citation type="submission" date="2014-04" db="EMBL/GenBank/DDBJ databases">
        <title>A comprehensive comparison of genomes of Erythrobacter spp. strains.</title>
        <authorList>
            <person name="Zheng Q."/>
        </authorList>
    </citation>
    <scope>NUCLEOTIDE SEQUENCE [LARGE SCALE GENOMIC DNA]</scope>
    <source>
        <strain evidence="14 15">DSM 6997</strain>
    </source>
</reference>
<evidence type="ECO:0000256" key="1">
    <source>
        <dbReference type="ARBA" id="ARBA00003540"/>
    </source>
</evidence>
<evidence type="ECO:0000256" key="8">
    <source>
        <dbReference type="ARBA" id="ARBA00022692"/>
    </source>
</evidence>
<evidence type="ECO:0000256" key="2">
    <source>
        <dbReference type="ARBA" id="ARBA00004249"/>
    </source>
</evidence>
<comment type="subcellular location">
    <subcellularLocation>
        <location evidence="2">Cell inner membrane</location>
        <topology evidence="2">Single-pass type II membrane protein</topology>
    </subcellularLocation>
    <subcellularLocation>
        <location evidence="12">Cell membrane</location>
        <topology evidence="12">Single-pass type II membrane protein</topology>
    </subcellularLocation>
</comment>
<dbReference type="AlphaFoldDB" id="A0A074M7B5"/>
<dbReference type="STRING" id="1044.EH31_06425"/>
<evidence type="ECO:0000256" key="12">
    <source>
        <dbReference type="RuleBase" id="RU003879"/>
    </source>
</evidence>
<keyword evidence="10 13" id="KW-1133">Transmembrane helix</keyword>
<evidence type="ECO:0000256" key="5">
    <source>
        <dbReference type="ARBA" id="ARBA00022448"/>
    </source>
</evidence>
<keyword evidence="5 12" id="KW-0813">Transport</keyword>
<evidence type="ECO:0000256" key="13">
    <source>
        <dbReference type="SAM" id="Phobius"/>
    </source>
</evidence>
<keyword evidence="11 13" id="KW-0472">Membrane</keyword>
<organism evidence="14 15">
    <name type="scientific">Erythrobacter longus</name>
    <dbReference type="NCBI Taxonomy" id="1044"/>
    <lineage>
        <taxon>Bacteria</taxon>
        <taxon>Pseudomonadati</taxon>
        <taxon>Pseudomonadota</taxon>
        <taxon>Alphaproteobacteria</taxon>
        <taxon>Sphingomonadales</taxon>
        <taxon>Erythrobacteraceae</taxon>
        <taxon>Erythrobacter/Porphyrobacter group</taxon>
        <taxon>Erythrobacter</taxon>
    </lineage>
</organism>
<dbReference type="Pfam" id="PF02472">
    <property type="entry name" value="ExbD"/>
    <property type="match status" value="1"/>
</dbReference>
<proteinExistence type="inferred from homology"/>
<evidence type="ECO:0000313" key="14">
    <source>
        <dbReference type="EMBL" id="KEO87788.1"/>
    </source>
</evidence>
<keyword evidence="6" id="KW-1003">Cell membrane</keyword>
<evidence type="ECO:0000256" key="4">
    <source>
        <dbReference type="ARBA" id="ARBA00011471"/>
    </source>
</evidence>
<keyword evidence="15" id="KW-1185">Reference proteome</keyword>
<comment type="subunit">
    <text evidence="4">The accessory proteins ExbB and ExbD seem to form a complex with TonB.</text>
</comment>
<dbReference type="RefSeq" id="WP_034962418.1">
    <property type="nucleotide sequence ID" value="NZ_JMIW01000010.1"/>
</dbReference>
<keyword evidence="8 12" id="KW-0812">Transmembrane</keyword>
<comment type="function">
    <text evidence="1">Involved in the TonB-dependent energy-dependent transport of various receptor-bound substrates.</text>
</comment>
<evidence type="ECO:0000256" key="7">
    <source>
        <dbReference type="ARBA" id="ARBA00022519"/>
    </source>
</evidence>
<dbReference type="Proteomes" id="UP000027647">
    <property type="component" value="Unassembled WGS sequence"/>
</dbReference>
<gene>
    <name evidence="14" type="ORF">EH31_06425</name>
</gene>
<evidence type="ECO:0000256" key="6">
    <source>
        <dbReference type="ARBA" id="ARBA00022475"/>
    </source>
</evidence>
<comment type="caution">
    <text evidence="14">The sequence shown here is derived from an EMBL/GenBank/DDBJ whole genome shotgun (WGS) entry which is preliminary data.</text>
</comment>
<name>A0A074M7B5_ERYLO</name>
<evidence type="ECO:0000256" key="9">
    <source>
        <dbReference type="ARBA" id="ARBA00022927"/>
    </source>
</evidence>